<evidence type="ECO:0000256" key="7">
    <source>
        <dbReference type="PROSITE-ProRule" id="PRU00276"/>
    </source>
</evidence>
<dbReference type="Gene3D" id="3.40.390.10">
    <property type="entry name" value="Collagenase (Catalytic Domain)"/>
    <property type="match status" value="1"/>
</dbReference>
<comment type="caution">
    <text evidence="7">Lacks conserved residue(s) required for the propagation of feature annotation.</text>
</comment>
<evidence type="ECO:0000256" key="10">
    <source>
        <dbReference type="SAM" id="SignalP"/>
    </source>
</evidence>
<evidence type="ECO:0000256" key="6">
    <source>
        <dbReference type="PROSITE-ProRule" id="PRU00068"/>
    </source>
</evidence>
<dbReference type="CDD" id="cd04269">
    <property type="entry name" value="ZnMc_adamalysin_II_like"/>
    <property type="match status" value="1"/>
</dbReference>
<feature type="compositionally biased region" description="Low complexity" evidence="8">
    <location>
        <begin position="850"/>
        <end position="860"/>
    </location>
</feature>
<dbReference type="SMART" id="SM00608">
    <property type="entry name" value="ACR"/>
    <property type="match status" value="1"/>
</dbReference>
<dbReference type="PROSITE" id="PS01186">
    <property type="entry name" value="EGF_2"/>
    <property type="match status" value="1"/>
</dbReference>
<feature type="compositionally biased region" description="Basic residues" evidence="8">
    <location>
        <begin position="810"/>
        <end position="819"/>
    </location>
</feature>
<feature type="binding site" evidence="7">
    <location>
        <position position="391"/>
    </location>
    <ligand>
        <name>Zn(2+)</name>
        <dbReference type="ChEBI" id="CHEBI:29105"/>
        <note>catalytic</note>
    </ligand>
</feature>
<feature type="signal peptide" evidence="10">
    <location>
        <begin position="1"/>
        <end position="15"/>
    </location>
</feature>
<accession>A0ABM1SZ81</accession>
<feature type="compositionally biased region" description="Acidic residues" evidence="8">
    <location>
        <begin position="1062"/>
        <end position="1085"/>
    </location>
</feature>
<dbReference type="Pfam" id="PF07974">
    <property type="entry name" value="EGF_2"/>
    <property type="match status" value="1"/>
</dbReference>
<keyword evidence="2 9" id="KW-0812">Transmembrane</keyword>
<reference evidence="14" key="1">
    <citation type="submission" date="2025-08" db="UniProtKB">
        <authorList>
            <consortium name="RefSeq"/>
        </authorList>
    </citation>
    <scope>IDENTIFICATION</scope>
    <source>
        <tissue evidence="14">Muscle</tissue>
    </source>
</reference>
<dbReference type="PANTHER" id="PTHR11905">
    <property type="entry name" value="ADAM A DISINTEGRIN AND METALLOPROTEASE DOMAIN"/>
    <property type="match status" value="1"/>
</dbReference>
<feature type="region of interest" description="Disordered" evidence="8">
    <location>
        <begin position="849"/>
        <end position="896"/>
    </location>
</feature>
<evidence type="ECO:0000256" key="5">
    <source>
        <dbReference type="ARBA" id="ARBA00023157"/>
    </source>
</evidence>
<dbReference type="SUPFAM" id="SSF55486">
    <property type="entry name" value="Metalloproteases ('zincins'), catalytic domain"/>
    <property type="match status" value="1"/>
</dbReference>
<dbReference type="InterPro" id="IPR036436">
    <property type="entry name" value="Disintegrin_dom_sf"/>
</dbReference>
<feature type="transmembrane region" description="Helical" evidence="9">
    <location>
        <begin position="769"/>
        <end position="792"/>
    </location>
</feature>
<proteinExistence type="predicted"/>
<evidence type="ECO:0000256" key="9">
    <source>
        <dbReference type="SAM" id="Phobius"/>
    </source>
</evidence>
<feature type="compositionally biased region" description="Basic residues" evidence="8">
    <location>
        <begin position="1032"/>
        <end position="1046"/>
    </location>
</feature>
<keyword evidence="3 9" id="KW-1133">Transmembrane helix</keyword>
<dbReference type="InterPro" id="IPR001590">
    <property type="entry name" value="Peptidase_M12B"/>
</dbReference>
<dbReference type="InterPro" id="IPR018358">
    <property type="entry name" value="Disintegrin_CS"/>
</dbReference>
<dbReference type="InterPro" id="IPR024079">
    <property type="entry name" value="MetalloPept_cat_dom_sf"/>
</dbReference>
<feature type="compositionally biased region" description="Polar residues" evidence="8">
    <location>
        <begin position="1134"/>
        <end position="1146"/>
    </location>
</feature>
<evidence type="ECO:0000259" key="11">
    <source>
        <dbReference type="PROSITE" id="PS50214"/>
    </source>
</evidence>
<keyword evidence="4 9" id="KW-0472">Membrane</keyword>
<keyword evidence="5 6" id="KW-1015">Disulfide bond</keyword>
<keyword evidence="7" id="KW-0862">Zinc</keyword>
<feature type="chain" id="PRO_5045742726" evidence="10">
    <location>
        <begin position="16"/>
        <end position="1185"/>
    </location>
</feature>
<protein>
    <submittedName>
        <fullName evidence="14">Disintegrin and metalloproteinase domain-containing protein 11-like isoform X1</fullName>
    </submittedName>
</protein>
<evidence type="ECO:0000313" key="13">
    <source>
        <dbReference type="Proteomes" id="UP000694941"/>
    </source>
</evidence>
<feature type="region of interest" description="Disordered" evidence="8">
    <location>
        <begin position="804"/>
        <end position="831"/>
    </location>
</feature>
<feature type="disulfide bond" evidence="6">
    <location>
        <begin position="512"/>
        <end position="532"/>
    </location>
</feature>
<feature type="compositionally biased region" description="Basic and acidic residues" evidence="8">
    <location>
        <begin position="874"/>
        <end position="896"/>
    </location>
</feature>
<sequence>MRWFYIALLLSSCNASFYDVTRTRPRRRRDLEASLGDSPGFPSRVDIESLKRLYPENEKLIASLPTPYYTVIFPVQERHEKSVGISTRDTTANRVGEMHCTGKHFKQTTLVIKAFRYEFRLHLELNTNLLAPTLLQKHFLPEGAQQISTQEVENCYYHGTISNYPGAKAAFRTCNGISGVIHVQNETFVIHPFFGVDLPMEHPHIIYQYFGRDKRKYSCGNSYLQEWGSRHSNIYSKKFKRDIRQVTKYIELALVLDQAMFENSTRNLVISDALQIINCVDMYMKSINTRISVAYIETWEYEDQMRLSRDLKKTVLDLLVYASRHLLKVTKDATHMLTGRTFVGNVAGMAVPDSICKSNAVGVSQVTNIFEPNVVAVTVTHMLGHNLGISHDHSNECYCPDWWGCIMEQSIMGHNSIQPYQFSNCTKEDYLKTFKLGNGICLLNKPGELETFKSCGNGVVEGEEECDCGNIEDCMREDPCCDPITCKLKLEAQCSAGPCCINCRLRTAGELCRNEADECDIPEYCNGSSGECPPDLFKKNGIECLQNQGYCFQGKCRTGREQCVFIWGYGAETSELECFQQFNTQGIMNGNCGSDGNGEYLKCASENILCGSLQCQRGAKTPLVSGMDNHYTTTIIYIEGKEYECKVTIGHSEDIPDLGLTQDGTRCGNRKICVNQSCVDLDKYIEPGSCPTNELGKICSGHGICTNMNTCQCDKGWFLSNCSQQELDKGFTKGVFGRYKPTANRTKTVSPSANATVRTTSYVKKNDSLSASSLVIVMVSVVGGVFIFFALLANCYRKKNGGCKPDIRRHDKARSHKMPSHLTPTERDQSANRMITFGSLPTYKGDKLQSLDSQQQSGESIPVSRESSTFIKIPHNDLSKSPEKNDTRLSDSTRETDNHISETLKNMNGYHEDILEALHSAASYHPAVFLSSPNQESAQPLSSTPDTDPFQSVLDNIKACDSEREDTVPPCGSIRIRNLEDLLRQYDQVAENVSPAGSEDIRFSEPEADRHYQPDKSDEQKSQRDPSVRFLIGKKGRLSPKDKKRMPVAQVNNGFTTYPDKPEEEVEEDDEDDRGSDENDADDDRSESASPQVARSASEEILTLPNLNSHHQPDKLFKLDVSDYFPSPPSEESNSTSYDENTTYNPMVSRVGRVNVPQTPSFPPRLTPHLSAKKKVKKKFPEYKV</sequence>
<feature type="domain" description="Peptidase M12B" evidence="12">
    <location>
        <begin position="248"/>
        <end position="446"/>
    </location>
</feature>
<dbReference type="Proteomes" id="UP000694941">
    <property type="component" value="Unplaced"/>
</dbReference>
<keyword evidence="10" id="KW-0732">Signal</keyword>
<dbReference type="PROSITE" id="PS50215">
    <property type="entry name" value="ADAM_MEPRO"/>
    <property type="match status" value="1"/>
</dbReference>
<dbReference type="SUPFAM" id="SSF57552">
    <property type="entry name" value="Blood coagulation inhibitor (disintegrin)"/>
    <property type="match status" value="1"/>
</dbReference>
<dbReference type="InterPro" id="IPR034027">
    <property type="entry name" value="Reprolysin_adamalysin"/>
</dbReference>
<dbReference type="SMART" id="SM00050">
    <property type="entry name" value="DISIN"/>
    <property type="match status" value="1"/>
</dbReference>
<evidence type="ECO:0000256" key="1">
    <source>
        <dbReference type="ARBA" id="ARBA00004479"/>
    </source>
</evidence>
<name>A0ABM1SZ81_LIMPO</name>
<gene>
    <name evidence="14" type="primary">LOC106465358</name>
</gene>
<evidence type="ECO:0000259" key="12">
    <source>
        <dbReference type="PROSITE" id="PS50215"/>
    </source>
</evidence>
<organism evidence="13 14">
    <name type="scientific">Limulus polyphemus</name>
    <name type="common">Atlantic horseshoe crab</name>
    <dbReference type="NCBI Taxonomy" id="6850"/>
    <lineage>
        <taxon>Eukaryota</taxon>
        <taxon>Metazoa</taxon>
        <taxon>Ecdysozoa</taxon>
        <taxon>Arthropoda</taxon>
        <taxon>Chelicerata</taxon>
        <taxon>Merostomata</taxon>
        <taxon>Xiphosura</taxon>
        <taxon>Limulidae</taxon>
        <taxon>Limulus</taxon>
    </lineage>
</organism>
<dbReference type="PROSITE" id="PS50214">
    <property type="entry name" value="DISINTEGRIN_2"/>
    <property type="match status" value="1"/>
</dbReference>
<dbReference type="PRINTS" id="PR00289">
    <property type="entry name" value="DISINTEGRIN"/>
</dbReference>
<feature type="domain" description="Disintegrin" evidence="11">
    <location>
        <begin position="452"/>
        <end position="540"/>
    </location>
</feature>
<dbReference type="InterPro" id="IPR001762">
    <property type="entry name" value="Disintegrin_dom"/>
</dbReference>
<feature type="region of interest" description="Disordered" evidence="8">
    <location>
        <begin position="992"/>
        <end position="1098"/>
    </location>
</feature>
<evidence type="ECO:0000256" key="4">
    <source>
        <dbReference type="ARBA" id="ARBA00023136"/>
    </source>
</evidence>
<dbReference type="InterPro" id="IPR006586">
    <property type="entry name" value="ADAM_Cys-rich"/>
</dbReference>
<evidence type="ECO:0000256" key="3">
    <source>
        <dbReference type="ARBA" id="ARBA00022989"/>
    </source>
</evidence>
<feature type="compositionally biased region" description="Basic and acidic residues" evidence="8">
    <location>
        <begin position="999"/>
        <end position="1027"/>
    </location>
</feature>
<dbReference type="PANTHER" id="PTHR11905:SF237">
    <property type="entry name" value="MIND-MELD, ISOFORM J"/>
    <property type="match status" value="1"/>
</dbReference>
<dbReference type="InterPro" id="IPR013111">
    <property type="entry name" value="EGF_extracell"/>
</dbReference>
<dbReference type="Pfam" id="PF01421">
    <property type="entry name" value="Reprolysin"/>
    <property type="match status" value="1"/>
</dbReference>
<keyword evidence="7" id="KW-0479">Metal-binding</keyword>
<evidence type="ECO:0000256" key="2">
    <source>
        <dbReference type="ARBA" id="ARBA00022692"/>
    </source>
</evidence>
<feature type="region of interest" description="Disordered" evidence="8">
    <location>
        <begin position="1120"/>
        <end position="1185"/>
    </location>
</feature>
<comment type="subcellular location">
    <subcellularLocation>
        <location evidence="1">Membrane</location>
        <topology evidence="1">Single-pass type I membrane protein</topology>
    </subcellularLocation>
</comment>
<dbReference type="Pfam" id="PF08516">
    <property type="entry name" value="ADAM_CR"/>
    <property type="match status" value="1"/>
</dbReference>
<feature type="binding site" evidence="7">
    <location>
        <position position="381"/>
    </location>
    <ligand>
        <name>Zn(2+)</name>
        <dbReference type="ChEBI" id="CHEBI:29105"/>
        <note>catalytic</note>
    </ligand>
</feature>
<dbReference type="InterPro" id="IPR002870">
    <property type="entry name" value="Peptidase_M12B_N"/>
</dbReference>
<dbReference type="Pfam" id="PF00200">
    <property type="entry name" value="Disintegrin"/>
    <property type="match status" value="1"/>
</dbReference>
<evidence type="ECO:0000256" key="8">
    <source>
        <dbReference type="SAM" id="MobiDB-lite"/>
    </source>
</evidence>
<feature type="binding site" evidence="7">
    <location>
        <position position="385"/>
    </location>
    <ligand>
        <name>Zn(2+)</name>
        <dbReference type="ChEBI" id="CHEBI:29105"/>
        <note>catalytic</note>
    </ligand>
</feature>
<dbReference type="InterPro" id="IPR000742">
    <property type="entry name" value="EGF"/>
</dbReference>
<dbReference type="Pfam" id="PF01562">
    <property type="entry name" value="Pep_M12B_propep"/>
    <property type="match status" value="1"/>
</dbReference>
<keyword evidence="13" id="KW-1185">Reference proteome</keyword>
<dbReference type="PROSITE" id="PS00427">
    <property type="entry name" value="DISINTEGRIN_1"/>
    <property type="match status" value="1"/>
</dbReference>
<dbReference type="RefSeq" id="XP_022248937.1">
    <property type="nucleotide sequence ID" value="XM_022393229.1"/>
</dbReference>
<dbReference type="Gene3D" id="4.10.70.10">
    <property type="entry name" value="Disintegrin domain"/>
    <property type="match status" value="1"/>
</dbReference>
<dbReference type="GeneID" id="106465358"/>
<evidence type="ECO:0000313" key="14">
    <source>
        <dbReference type="RefSeq" id="XP_022248937.1"/>
    </source>
</evidence>